<keyword evidence="1" id="KW-1185">Reference proteome</keyword>
<dbReference type="Proteomes" id="UP000035642">
    <property type="component" value="Unassembled WGS sequence"/>
</dbReference>
<dbReference type="AlphaFoldDB" id="A0A0K0CWB6"/>
<evidence type="ECO:0000313" key="1">
    <source>
        <dbReference type="Proteomes" id="UP000035642"/>
    </source>
</evidence>
<reference evidence="1" key="1">
    <citation type="submission" date="2012-09" db="EMBL/GenBank/DDBJ databases">
        <authorList>
            <person name="Martin A.A."/>
        </authorList>
    </citation>
    <scope>NUCLEOTIDE SEQUENCE</scope>
</reference>
<reference evidence="2" key="2">
    <citation type="submission" date="2017-02" db="UniProtKB">
        <authorList>
            <consortium name="WormBaseParasite"/>
        </authorList>
    </citation>
    <scope>IDENTIFICATION</scope>
</reference>
<accession>A0A0K0CWB6</accession>
<evidence type="ECO:0000313" key="2">
    <source>
        <dbReference type="WBParaSite" id="ACAC_0000171301-mRNA-1"/>
    </source>
</evidence>
<dbReference type="InterPro" id="IPR036691">
    <property type="entry name" value="Endo/exonu/phosph_ase_sf"/>
</dbReference>
<protein>
    <submittedName>
        <fullName evidence="2">Endo/exonuclease/phosphatase domain-containing protein</fullName>
    </submittedName>
</protein>
<sequence length="161" mass="18737">MRRRHPLVNSVHDTGEELLLGTCDSRGVGGVGVLVNTSLFKNIDSFEQLTTKIRRLRLKRCGSIPALTIYFIYTPTSKYDEEEVEAFYMDLEKSYREDYTFFKVIVGGFNVKIGSRRTSEERHIGTNGLEWREQNERLYEFVMTTKTIHGNSQFHAPHPQW</sequence>
<dbReference type="Gene3D" id="3.60.10.10">
    <property type="entry name" value="Endonuclease/exonuclease/phosphatase"/>
    <property type="match status" value="1"/>
</dbReference>
<name>A0A0K0CWB6_ANGCA</name>
<dbReference type="WBParaSite" id="ACAC_0000171301-mRNA-1">
    <property type="protein sequence ID" value="ACAC_0000171301-mRNA-1"/>
    <property type="gene ID" value="ACAC_0000171301"/>
</dbReference>
<proteinExistence type="predicted"/>
<organism evidence="1 2">
    <name type="scientific">Angiostrongylus cantonensis</name>
    <name type="common">Rat lungworm</name>
    <dbReference type="NCBI Taxonomy" id="6313"/>
    <lineage>
        <taxon>Eukaryota</taxon>
        <taxon>Metazoa</taxon>
        <taxon>Ecdysozoa</taxon>
        <taxon>Nematoda</taxon>
        <taxon>Chromadorea</taxon>
        <taxon>Rhabditida</taxon>
        <taxon>Rhabditina</taxon>
        <taxon>Rhabditomorpha</taxon>
        <taxon>Strongyloidea</taxon>
        <taxon>Metastrongylidae</taxon>
        <taxon>Angiostrongylus</taxon>
    </lineage>
</organism>
<dbReference type="STRING" id="6313.A0A0K0CWB6"/>